<dbReference type="AlphaFoldDB" id="A0A8S9M9I1"/>
<accession>A0A8S9M9I1</accession>
<gene>
    <name evidence="1" type="ORF">F2Q70_00007149</name>
</gene>
<protein>
    <submittedName>
        <fullName evidence="1">Uncharacterized protein</fullName>
    </submittedName>
</protein>
<name>A0A8S9M9I1_BRACR</name>
<proteinExistence type="predicted"/>
<reference evidence="1" key="1">
    <citation type="submission" date="2019-12" db="EMBL/GenBank/DDBJ databases">
        <title>Genome sequencing and annotation of Brassica cretica.</title>
        <authorList>
            <person name="Studholme D.J."/>
            <person name="Sarris P.F."/>
        </authorList>
    </citation>
    <scope>NUCLEOTIDE SEQUENCE</scope>
    <source>
        <strain evidence="1">PFS-102/07</strain>
        <tissue evidence="1">Leaf</tissue>
    </source>
</reference>
<sequence>MVPKGTIEAASSAERLECGLENASSYFKFQILALEIPQGYQHVLCVPAHALKNGNNDETESGEEEERSG</sequence>
<organism evidence="1">
    <name type="scientific">Brassica cretica</name>
    <name type="common">Mustard</name>
    <dbReference type="NCBI Taxonomy" id="69181"/>
    <lineage>
        <taxon>Eukaryota</taxon>
        <taxon>Viridiplantae</taxon>
        <taxon>Streptophyta</taxon>
        <taxon>Embryophyta</taxon>
        <taxon>Tracheophyta</taxon>
        <taxon>Spermatophyta</taxon>
        <taxon>Magnoliopsida</taxon>
        <taxon>eudicotyledons</taxon>
        <taxon>Gunneridae</taxon>
        <taxon>Pentapetalae</taxon>
        <taxon>rosids</taxon>
        <taxon>malvids</taxon>
        <taxon>Brassicales</taxon>
        <taxon>Brassicaceae</taxon>
        <taxon>Brassiceae</taxon>
        <taxon>Brassica</taxon>
    </lineage>
</organism>
<comment type="caution">
    <text evidence="1">The sequence shown here is derived from an EMBL/GenBank/DDBJ whole genome shotgun (WGS) entry which is preliminary data.</text>
</comment>
<dbReference type="EMBL" id="QGKY02000089">
    <property type="protein sequence ID" value="KAF2615167.1"/>
    <property type="molecule type" value="Genomic_DNA"/>
</dbReference>
<evidence type="ECO:0000313" key="1">
    <source>
        <dbReference type="EMBL" id="KAF2615167.1"/>
    </source>
</evidence>